<accession>X1CI29</accession>
<protein>
    <submittedName>
        <fullName evidence="1">Uncharacterized protein</fullName>
    </submittedName>
</protein>
<sequence>HDASEVTYYFDSYDNGDPGEAWSTNPSFMVDGDIEESFASTSIDDVELCDGNTYSSNNGTITKVELRAHGYYSEEPTVIKLRPVFSGISDGDNHEFEPPNEEPGWSNWFDITGDTNAPGSWIWSDIQNLDCDVETEIGEVESILYCAKVEIKVTYTVGSVPMISNPNPSYGATGVGITPMLSISVTDSDRDNMNITWYSNSSGSWIAFGTNISVPDGTYHQTFSNATVNGQWWYWKVNVTDGTDYNESSVFKFYTGHQSKIKNTGSTNIHGYLL</sequence>
<gene>
    <name evidence="1" type="ORF">S01H4_49007</name>
</gene>
<dbReference type="AlphaFoldDB" id="X1CI29"/>
<proteinExistence type="predicted"/>
<evidence type="ECO:0000313" key="1">
    <source>
        <dbReference type="EMBL" id="GAG95903.1"/>
    </source>
</evidence>
<organism evidence="1">
    <name type="scientific">marine sediment metagenome</name>
    <dbReference type="NCBI Taxonomy" id="412755"/>
    <lineage>
        <taxon>unclassified sequences</taxon>
        <taxon>metagenomes</taxon>
        <taxon>ecological metagenomes</taxon>
    </lineage>
</organism>
<feature type="non-terminal residue" evidence="1">
    <location>
        <position position="1"/>
    </location>
</feature>
<name>X1CI29_9ZZZZ</name>
<reference evidence="1" key="1">
    <citation type="journal article" date="2014" name="Front. Microbiol.">
        <title>High frequency of phylogenetically diverse reductive dehalogenase-homologous genes in deep subseafloor sedimentary metagenomes.</title>
        <authorList>
            <person name="Kawai M."/>
            <person name="Futagami T."/>
            <person name="Toyoda A."/>
            <person name="Takaki Y."/>
            <person name="Nishi S."/>
            <person name="Hori S."/>
            <person name="Arai W."/>
            <person name="Tsubouchi T."/>
            <person name="Morono Y."/>
            <person name="Uchiyama I."/>
            <person name="Ito T."/>
            <person name="Fujiyama A."/>
            <person name="Inagaki F."/>
            <person name="Takami H."/>
        </authorList>
    </citation>
    <scope>NUCLEOTIDE SEQUENCE</scope>
    <source>
        <strain evidence="1">Expedition CK06-06</strain>
    </source>
</reference>
<feature type="non-terminal residue" evidence="1">
    <location>
        <position position="274"/>
    </location>
</feature>
<dbReference type="EMBL" id="BART01027670">
    <property type="protein sequence ID" value="GAG95903.1"/>
    <property type="molecule type" value="Genomic_DNA"/>
</dbReference>
<comment type="caution">
    <text evidence="1">The sequence shown here is derived from an EMBL/GenBank/DDBJ whole genome shotgun (WGS) entry which is preliminary data.</text>
</comment>